<proteinExistence type="predicted"/>
<dbReference type="GeneID" id="72002600"/>
<dbReference type="EMBL" id="JADCUA010000032">
    <property type="protein sequence ID" value="KAH9830342.1"/>
    <property type="molecule type" value="Genomic_DNA"/>
</dbReference>
<evidence type="ECO:0000313" key="2">
    <source>
        <dbReference type="EMBL" id="KAH9830342.1"/>
    </source>
</evidence>
<organism evidence="2 3">
    <name type="scientific">Rhodofomes roseus</name>
    <dbReference type="NCBI Taxonomy" id="34475"/>
    <lineage>
        <taxon>Eukaryota</taxon>
        <taxon>Fungi</taxon>
        <taxon>Dikarya</taxon>
        <taxon>Basidiomycota</taxon>
        <taxon>Agaricomycotina</taxon>
        <taxon>Agaricomycetes</taxon>
        <taxon>Polyporales</taxon>
        <taxon>Rhodofomes</taxon>
    </lineage>
</organism>
<feature type="compositionally biased region" description="Polar residues" evidence="1">
    <location>
        <begin position="72"/>
        <end position="82"/>
    </location>
</feature>
<sequence length="252" mass="28231">MNHPRDTTSWDGRTSLWELVSFPHAYRGAPAVVLRPATLRTRANTTRTHRPSGNASPRRRRPARASSKHGSSRGSRATSSPQSTNPISTSTTRTTASSCVPDSLNESMLDMRKALFFRDVVESVVTVPSFEEAESVFHLHGTPLEPQARTVNLVDIFEVDAFYGTSESFSSCILAPAISTTGTRKLRLQPFESKPVYDVTPESIAHAGNWRCKTYRTYCIEIPRILHCERYTRRVTTACRVDDMRHPLLGCY</sequence>
<dbReference type="Proteomes" id="UP000814176">
    <property type="component" value="Unassembled WGS sequence"/>
</dbReference>
<feature type="region of interest" description="Disordered" evidence="1">
    <location>
        <begin position="37"/>
        <end position="100"/>
    </location>
</feature>
<name>A0ABQ8K142_9APHY</name>
<evidence type="ECO:0000313" key="3">
    <source>
        <dbReference type="Proteomes" id="UP000814176"/>
    </source>
</evidence>
<evidence type="ECO:0000256" key="1">
    <source>
        <dbReference type="SAM" id="MobiDB-lite"/>
    </source>
</evidence>
<reference evidence="2 3" key="1">
    <citation type="journal article" date="2021" name="Environ. Microbiol.">
        <title>Gene family expansions and transcriptome signatures uncover fungal adaptations to wood decay.</title>
        <authorList>
            <person name="Hage H."/>
            <person name="Miyauchi S."/>
            <person name="Viragh M."/>
            <person name="Drula E."/>
            <person name="Min B."/>
            <person name="Chaduli D."/>
            <person name="Navarro D."/>
            <person name="Favel A."/>
            <person name="Norest M."/>
            <person name="Lesage-Meessen L."/>
            <person name="Balint B."/>
            <person name="Merenyi Z."/>
            <person name="de Eugenio L."/>
            <person name="Morin E."/>
            <person name="Martinez A.T."/>
            <person name="Baldrian P."/>
            <person name="Stursova M."/>
            <person name="Martinez M.J."/>
            <person name="Novotny C."/>
            <person name="Magnuson J.K."/>
            <person name="Spatafora J.W."/>
            <person name="Maurice S."/>
            <person name="Pangilinan J."/>
            <person name="Andreopoulos W."/>
            <person name="LaButti K."/>
            <person name="Hundley H."/>
            <person name="Na H."/>
            <person name="Kuo A."/>
            <person name="Barry K."/>
            <person name="Lipzen A."/>
            <person name="Henrissat B."/>
            <person name="Riley R."/>
            <person name="Ahrendt S."/>
            <person name="Nagy L.G."/>
            <person name="Grigoriev I.V."/>
            <person name="Martin F."/>
            <person name="Rosso M.N."/>
        </authorList>
    </citation>
    <scope>NUCLEOTIDE SEQUENCE [LARGE SCALE GENOMIC DNA]</scope>
    <source>
        <strain evidence="2 3">CIRM-BRFM 1785</strain>
    </source>
</reference>
<accession>A0ABQ8K142</accession>
<protein>
    <submittedName>
        <fullName evidence="2">Uncharacterized protein</fullName>
    </submittedName>
</protein>
<keyword evidence="3" id="KW-1185">Reference proteome</keyword>
<feature type="compositionally biased region" description="Basic residues" evidence="1">
    <location>
        <begin position="57"/>
        <end position="71"/>
    </location>
</feature>
<comment type="caution">
    <text evidence="2">The sequence shown here is derived from an EMBL/GenBank/DDBJ whole genome shotgun (WGS) entry which is preliminary data.</text>
</comment>
<feature type="compositionally biased region" description="Low complexity" evidence="1">
    <location>
        <begin position="83"/>
        <end position="98"/>
    </location>
</feature>
<dbReference type="RefSeq" id="XP_047773664.1">
    <property type="nucleotide sequence ID" value="XM_047921868.1"/>
</dbReference>
<feature type="compositionally biased region" description="Low complexity" evidence="1">
    <location>
        <begin position="37"/>
        <end position="56"/>
    </location>
</feature>
<gene>
    <name evidence="2" type="ORF">C8Q71DRAFT_727577</name>
</gene>